<dbReference type="Gene3D" id="1.20.120.450">
    <property type="entry name" value="dinb family like domain"/>
    <property type="match status" value="1"/>
</dbReference>
<evidence type="ECO:0000313" key="3">
    <source>
        <dbReference type="Proteomes" id="UP000282892"/>
    </source>
</evidence>
<dbReference type="STRING" id="1193713.GCA_001636315_03576"/>
<protein>
    <recommendedName>
        <fullName evidence="1">DinB-like domain-containing protein</fullName>
    </recommendedName>
</protein>
<dbReference type="RefSeq" id="WP_127485484.1">
    <property type="nucleotide sequence ID" value="NZ_CP022572.1"/>
</dbReference>
<dbReference type="InterPro" id="IPR034660">
    <property type="entry name" value="DinB/YfiT-like"/>
</dbReference>
<proteinExistence type="predicted"/>
<reference evidence="2 3" key="1">
    <citation type="submission" date="2017-07" db="EMBL/GenBank/DDBJ databases">
        <title>The complete genome sequence of Bacillus mesonae strain H20-5, an efficient strain improving plant abiotic stress resistance.</title>
        <authorList>
            <person name="Kim S.Y."/>
            <person name="Song H."/>
            <person name="Sang M.K."/>
            <person name="Weon H.-Y."/>
            <person name="Song J."/>
        </authorList>
    </citation>
    <scope>NUCLEOTIDE SEQUENCE [LARGE SCALE GENOMIC DNA]</scope>
    <source>
        <strain evidence="2 3">H20-5</strain>
    </source>
</reference>
<organism evidence="2 3">
    <name type="scientific">Neobacillus mesonae</name>
    <dbReference type="NCBI Taxonomy" id="1193713"/>
    <lineage>
        <taxon>Bacteria</taxon>
        <taxon>Bacillati</taxon>
        <taxon>Bacillota</taxon>
        <taxon>Bacilli</taxon>
        <taxon>Bacillales</taxon>
        <taxon>Bacillaceae</taxon>
        <taxon>Neobacillus</taxon>
    </lineage>
</organism>
<dbReference type="AlphaFoldDB" id="A0A3T0HUM1"/>
<dbReference type="InterPro" id="IPR024775">
    <property type="entry name" value="DinB-like"/>
</dbReference>
<keyword evidence="3" id="KW-1185">Reference proteome</keyword>
<evidence type="ECO:0000313" key="2">
    <source>
        <dbReference type="EMBL" id="AZU60717.1"/>
    </source>
</evidence>
<dbReference type="SUPFAM" id="SSF109854">
    <property type="entry name" value="DinB/YfiT-like putative metalloenzymes"/>
    <property type="match status" value="1"/>
</dbReference>
<dbReference type="KEGG" id="nmk:CHR53_05245"/>
<dbReference type="Pfam" id="PF12867">
    <property type="entry name" value="DinB_2"/>
    <property type="match status" value="1"/>
</dbReference>
<gene>
    <name evidence="2" type="ORF">CHR53_05245</name>
</gene>
<accession>A0A3T0HUM1</accession>
<name>A0A3T0HUM1_9BACI</name>
<dbReference type="Proteomes" id="UP000282892">
    <property type="component" value="Chromosome"/>
</dbReference>
<evidence type="ECO:0000259" key="1">
    <source>
        <dbReference type="Pfam" id="PF12867"/>
    </source>
</evidence>
<dbReference type="OrthoDB" id="2964295at2"/>
<feature type="domain" description="DinB-like" evidence="1">
    <location>
        <begin position="20"/>
        <end position="147"/>
    </location>
</feature>
<sequence length="154" mass="17646">MDKSQIIKEKLNLIDWCESLKGLSNDIWFARFKEGSWGIADVISHFISWDRFLLENRIPFIIHSEKFPVIKIDVNAINAEASRYARSGISKADLINDFVLIRKNLVSQTASIPDDRFQEPLNIGSSVTLAGYFSGLIEHDKKHMDQINAFIKSY</sequence>
<dbReference type="EMBL" id="CP022572">
    <property type="protein sequence ID" value="AZU60717.1"/>
    <property type="molecule type" value="Genomic_DNA"/>
</dbReference>